<name>A0A8X6SWY9_TRICX</name>
<protein>
    <submittedName>
        <fullName evidence="2">Uncharacterized protein</fullName>
    </submittedName>
</protein>
<evidence type="ECO:0000256" key="1">
    <source>
        <dbReference type="SAM" id="MobiDB-lite"/>
    </source>
</evidence>
<reference evidence="2" key="1">
    <citation type="submission" date="2020-08" db="EMBL/GenBank/DDBJ databases">
        <title>Multicomponent nature underlies the extraordinary mechanical properties of spider dragline silk.</title>
        <authorList>
            <person name="Kono N."/>
            <person name="Nakamura H."/>
            <person name="Mori M."/>
            <person name="Yoshida Y."/>
            <person name="Ohtoshi R."/>
            <person name="Malay A.D."/>
            <person name="Moran D.A.P."/>
            <person name="Tomita M."/>
            <person name="Numata K."/>
            <person name="Arakawa K."/>
        </authorList>
    </citation>
    <scope>NUCLEOTIDE SEQUENCE</scope>
</reference>
<gene>
    <name evidence="2" type="ORF">TNCV_1087711</name>
</gene>
<dbReference type="AlphaFoldDB" id="A0A8X6SWY9"/>
<sequence length="98" mass="11089">MTVKRNAVPSRGPTRRERNDDAPRTRSVPATHSEREERPPTGMPVSDRVGGRPFTASRWPEPKWWDRTRPGSPPSRARRSVPACPLAPRLQKKKKASV</sequence>
<organism evidence="2 3">
    <name type="scientific">Trichonephila clavipes</name>
    <name type="common">Golden silk orbweaver</name>
    <name type="synonym">Nephila clavipes</name>
    <dbReference type="NCBI Taxonomy" id="2585209"/>
    <lineage>
        <taxon>Eukaryota</taxon>
        <taxon>Metazoa</taxon>
        <taxon>Ecdysozoa</taxon>
        <taxon>Arthropoda</taxon>
        <taxon>Chelicerata</taxon>
        <taxon>Arachnida</taxon>
        <taxon>Araneae</taxon>
        <taxon>Araneomorphae</taxon>
        <taxon>Entelegynae</taxon>
        <taxon>Araneoidea</taxon>
        <taxon>Nephilidae</taxon>
        <taxon>Trichonephila</taxon>
    </lineage>
</organism>
<dbReference type="EMBL" id="BMAU01021343">
    <property type="protein sequence ID" value="GFY16992.1"/>
    <property type="molecule type" value="Genomic_DNA"/>
</dbReference>
<dbReference type="Proteomes" id="UP000887159">
    <property type="component" value="Unassembled WGS sequence"/>
</dbReference>
<comment type="caution">
    <text evidence="2">The sequence shown here is derived from an EMBL/GenBank/DDBJ whole genome shotgun (WGS) entry which is preliminary data.</text>
</comment>
<evidence type="ECO:0000313" key="2">
    <source>
        <dbReference type="EMBL" id="GFY16992.1"/>
    </source>
</evidence>
<feature type="compositionally biased region" description="Basic and acidic residues" evidence="1">
    <location>
        <begin position="14"/>
        <end position="24"/>
    </location>
</feature>
<evidence type="ECO:0000313" key="3">
    <source>
        <dbReference type="Proteomes" id="UP000887159"/>
    </source>
</evidence>
<feature type="region of interest" description="Disordered" evidence="1">
    <location>
        <begin position="1"/>
        <end position="98"/>
    </location>
</feature>
<proteinExistence type="predicted"/>
<accession>A0A8X6SWY9</accession>
<keyword evidence="3" id="KW-1185">Reference proteome</keyword>
<feature type="compositionally biased region" description="Basic and acidic residues" evidence="1">
    <location>
        <begin position="60"/>
        <end position="69"/>
    </location>
</feature>